<dbReference type="InterPro" id="IPR036291">
    <property type="entry name" value="NAD(P)-bd_dom_sf"/>
</dbReference>
<feature type="domain" description="NmrA-like" evidence="1">
    <location>
        <begin position="2"/>
        <end position="246"/>
    </location>
</feature>
<reference evidence="3" key="1">
    <citation type="submission" date="2023-07" db="EMBL/GenBank/DDBJ databases">
        <title>Molecular identification of indigenous halophilic bacteria isolated from red sea cost, biodegradation of synthetic dyes and assessment of degraded metabolite toxicity.</title>
        <authorList>
            <person name="Chaieb K."/>
            <person name="Altayb H.N."/>
        </authorList>
    </citation>
    <scope>NUCLEOTIDE SEQUENCE [LARGE SCALE GENOMIC DNA]</scope>
    <source>
        <strain evidence="3">K20</strain>
    </source>
</reference>
<name>A0ABS7YNC8_9VIBR</name>
<keyword evidence="3" id="KW-1185">Reference proteome</keyword>
<dbReference type="Gene3D" id="3.90.25.10">
    <property type="entry name" value="UDP-galactose 4-epimerase, domain 1"/>
    <property type="match status" value="1"/>
</dbReference>
<dbReference type="Proteomes" id="UP001199044">
    <property type="component" value="Unassembled WGS sequence"/>
</dbReference>
<dbReference type="SUPFAM" id="SSF51735">
    <property type="entry name" value="NAD(P)-binding Rossmann-fold domains"/>
    <property type="match status" value="1"/>
</dbReference>
<sequence>MIGVTGATGQLGHLVIEHLLKTTAANQIVALVRNPQKASALKELGVEVREADYAKPDTLSSAFSGLDKLLLVSSSEVGQRATQHQNVIDAAKAAGVQLLAYTSILHADTSPLALAKEHVATETYLREADVPYVVLRNGWYTENYLASVAPALENQAFIGAAGNGKISSATRNDFAQAAAVVLTSSEPQVGKVYELSGDESYTLADLCAILSEESGNTIPYVNMPEEDYAKALESAGIPAPFAAILADSDAGASQGALFDDSHVLSKLIGRPTTALRPLVKAAL</sequence>
<dbReference type="PANTHER" id="PTHR47129:SF1">
    <property type="entry name" value="NMRA-LIKE DOMAIN-CONTAINING PROTEIN"/>
    <property type="match status" value="1"/>
</dbReference>
<organism evidence="2 3">
    <name type="scientific">Vibrio tritonius</name>
    <dbReference type="NCBI Taxonomy" id="1435069"/>
    <lineage>
        <taxon>Bacteria</taxon>
        <taxon>Pseudomonadati</taxon>
        <taxon>Pseudomonadota</taxon>
        <taxon>Gammaproteobacteria</taxon>
        <taxon>Vibrionales</taxon>
        <taxon>Vibrionaceae</taxon>
        <taxon>Vibrio</taxon>
    </lineage>
</organism>
<comment type="caution">
    <text evidence="2">The sequence shown here is derived from an EMBL/GenBank/DDBJ whole genome shotgun (WGS) entry which is preliminary data.</text>
</comment>
<proteinExistence type="predicted"/>
<dbReference type="CDD" id="cd05269">
    <property type="entry name" value="TMR_SDR_a"/>
    <property type="match status" value="1"/>
</dbReference>
<dbReference type="EMBL" id="JAIWIU010000056">
    <property type="protein sequence ID" value="MCA2016371.1"/>
    <property type="molecule type" value="Genomic_DNA"/>
</dbReference>
<dbReference type="Pfam" id="PF05368">
    <property type="entry name" value="NmrA"/>
    <property type="match status" value="1"/>
</dbReference>
<dbReference type="RefSeq" id="WP_225250418.1">
    <property type="nucleotide sequence ID" value="NZ_JAIWIU010000056.1"/>
</dbReference>
<protein>
    <submittedName>
        <fullName evidence="2">SDR family oxidoreductase</fullName>
    </submittedName>
</protein>
<evidence type="ECO:0000313" key="3">
    <source>
        <dbReference type="Proteomes" id="UP001199044"/>
    </source>
</evidence>
<evidence type="ECO:0000313" key="2">
    <source>
        <dbReference type="EMBL" id="MCA2016371.1"/>
    </source>
</evidence>
<dbReference type="InterPro" id="IPR052718">
    <property type="entry name" value="NmrA-type_oxidoreductase"/>
</dbReference>
<dbReference type="PANTHER" id="PTHR47129">
    <property type="entry name" value="QUINONE OXIDOREDUCTASE 2"/>
    <property type="match status" value="1"/>
</dbReference>
<dbReference type="InterPro" id="IPR008030">
    <property type="entry name" value="NmrA-like"/>
</dbReference>
<gene>
    <name evidence="2" type="ORF">LDJ79_09635</name>
</gene>
<dbReference type="Gene3D" id="3.40.50.720">
    <property type="entry name" value="NAD(P)-binding Rossmann-like Domain"/>
    <property type="match status" value="1"/>
</dbReference>
<accession>A0ABS7YNC8</accession>
<evidence type="ECO:0000259" key="1">
    <source>
        <dbReference type="Pfam" id="PF05368"/>
    </source>
</evidence>